<dbReference type="AlphaFoldDB" id="A0A0H1RIG0"/>
<gene>
    <name evidence="2" type="ORF">AA309_00350</name>
</gene>
<accession>A0A0H1RIG0</accession>
<organism evidence="2 3">
    <name type="scientific">Microvirga vignae</name>
    <dbReference type="NCBI Taxonomy" id="1225564"/>
    <lineage>
        <taxon>Bacteria</taxon>
        <taxon>Pseudomonadati</taxon>
        <taxon>Pseudomonadota</taxon>
        <taxon>Alphaproteobacteria</taxon>
        <taxon>Hyphomicrobiales</taxon>
        <taxon>Methylobacteriaceae</taxon>
        <taxon>Microvirga</taxon>
    </lineage>
</organism>
<dbReference type="InterPro" id="IPR029068">
    <property type="entry name" value="Glyas_Bleomycin-R_OHBP_Dase"/>
</dbReference>
<dbReference type="SUPFAM" id="SSF54593">
    <property type="entry name" value="Glyoxalase/Bleomycin resistance protein/Dihydroxybiphenyl dioxygenase"/>
    <property type="match status" value="1"/>
</dbReference>
<dbReference type="RefSeq" id="WP_047187075.1">
    <property type="nucleotide sequence ID" value="NZ_LCYG01000003.1"/>
</dbReference>
<dbReference type="PANTHER" id="PTHR21366">
    <property type="entry name" value="GLYOXALASE FAMILY PROTEIN"/>
    <property type="match status" value="1"/>
</dbReference>
<dbReference type="InterPro" id="IPR004360">
    <property type="entry name" value="Glyas_Fos-R_dOase_dom"/>
</dbReference>
<dbReference type="OrthoDB" id="9812656at2"/>
<reference evidence="2 3" key="1">
    <citation type="submission" date="2015-05" db="EMBL/GenBank/DDBJ databases">
        <title>Draft genome sequence of Microvirga vignae strain BR3299, a novel nitrogen fixing bacteria isolated from Brazil semi-aired region.</title>
        <authorList>
            <person name="Zilli J.E."/>
            <person name="Passos S.R."/>
            <person name="Leite J."/>
            <person name="Baldani J.I."/>
            <person name="Xavier G.R."/>
            <person name="Rumjaneck N.G."/>
            <person name="Simoes-Araujo J.L."/>
        </authorList>
    </citation>
    <scope>NUCLEOTIDE SEQUENCE [LARGE SCALE GENOMIC DNA]</scope>
    <source>
        <strain evidence="2 3">BR3299</strain>
    </source>
</reference>
<dbReference type="Gene3D" id="3.10.180.10">
    <property type="entry name" value="2,3-Dihydroxybiphenyl 1,2-Dioxygenase, domain 1"/>
    <property type="match status" value="1"/>
</dbReference>
<dbReference type="Proteomes" id="UP000035489">
    <property type="component" value="Unassembled WGS sequence"/>
</dbReference>
<dbReference type="STRING" id="1225564.AA309_00350"/>
<dbReference type="PROSITE" id="PS51819">
    <property type="entry name" value="VOC"/>
    <property type="match status" value="1"/>
</dbReference>
<dbReference type="PANTHER" id="PTHR21366:SF22">
    <property type="entry name" value="VOC DOMAIN-CONTAINING PROTEIN"/>
    <property type="match status" value="1"/>
</dbReference>
<sequence>MPQLNSVLETALYVDDLTRARAFYEGDLGLPLLFENQRMCAFDVGGRSVLLLFLRGASAQDMTTPGGTIPGHDGQGPLHIGFAISGEELVAWEERLRARDIPIASKVTWSRGGTSVYFHDPDGHVLELATPGLWATY</sequence>
<evidence type="ECO:0000259" key="1">
    <source>
        <dbReference type="PROSITE" id="PS51819"/>
    </source>
</evidence>
<keyword evidence="3" id="KW-1185">Reference proteome</keyword>
<protein>
    <submittedName>
        <fullName evidence="2">Glyoxalase</fullName>
    </submittedName>
</protein>
<name>A0A0H1RIG0_9HYPH</name>
<dbReference type="Pfam" id="PF00903">
    <property type="entry name" value="Glyoxalase"/>
    <property type="match status" value="1"/>
</dbReference>
<proteinExistence type="predicted"/>
<dbReference type="InterPro" id="IPR050383">
    <property type="entry name" value="GlyoxalaseI/FosfomycinResist"/>
</dbReference>
<feature type="domain" description="VOC" evidence="1">
    <location>
        <begin position="6"/>
        <end position="131"/>
    </location>
</feature>
<dbReference type="PATRIC" id="fig|1225564.3.peg.3161"/>
<comment type="caution">
    <text evidence="2">The sequence shown here is derived from an EMBL/GenBank/DDBJ whole genome shotgun (WGS) entry which is preliminary data.</text>
</comment>
<dbReference type="EMBL" id="LCYG01000003">
    <property type="protein sequence ID" value="KLK95025.1"/>
    <property type="molecule type" value="Genomic_DNA"/>
</dbReference>
<evidence type="ECO:0000313" key="2">
    <source>
        <dbReference type="EMBL" id="KLK95025.1"/>
    </source>
</evidence>
<evidence type="ECO:0000313" key="3">
    <source>
        <dbReference type="Proteomes" id="UP000035489"/>
    </source>
</evidence>
<dbReference type="InterPro" id="IPR037523">
    <property type="entry name" value="VOC_core"/>
</dbReference>